<proteinExistence type="predicted"/>
<gene>
    <name evidence="3" type="ORF">PIB30_082728</name>
</gene>
<evidence type="ECO:0000313" key="3">
    <source>
        <dbReference type="EMBL" id="MED6151454.1"/>
    </source>
</evidence>
<comment type="caution">
    <text evidence="3">The sequence shown here is derived from an EMBL/GenBank/DDBJ whole genome shotgun (WGS) entry which is preliminary data.</text>
</comment>
<keyword evidence="4" id="KW-1185">Reference proteome</keyword>
<name>A0ABU6TSE2_9FABA</name>
<feature type="domain" description="Putative plant transposon protein" evidence="2">
    <location>
        <begin position="71"/>
        <end position="261"/>
    </location>
</feature>
<dbReference type="InterPro" id="IPR046796">
    <property type="entry name" value="Transposase_32_dom"/>
</dbReference>
<protein>
    <recommendedName>
        <fullName evidence="2">Putative plant transposon protein domain-containing protein</fullName>
    </recommendedName>
</protein>
<evidence type="ECO:0000259" key="2">
    <source>
        <dbReference type="Pfam" id="PF20167"/>
    </source>
</evidence>
<reference evidence="3 4" key="1">
    <citation type="journal article" date="2023" name="Plants (Basel)">
        <title>Bridging the Gap: Combining Genomics and Transcriptomics Approaches to Understand Stylosanthes scabra, an Orphan Legume from the Brazilian Caatinga.</title>
        <authorList>
            <person name="Ferreira-Neto J.R.C."/>
            <person name="da Silva M.D."/>
            <person name="Binneck E."/>
            <person name="de Melo N.F."/>
            <person name="da Silva R.H."/>
            <person name="de Melo A.L.T.M."/>
            <person name="Pandolfi V."/>
            <person name="Bustamante F.O."/>
            <person name="Brasileiro-Vidal A.C."/>
            <person name="Benko-Iseppon A.M."/>
        </authorList>
    </citation>
    <scope>NUCLEOTIDE SEQUENCE [LARGE SCALE GENOMIC DNA]</scope>
    <source>
        <tissue evidence="3">Leaves</tissue>
    </source>
</reference>
<dbReference type="EMBL" id="JASCZI010091903">
    <property type="protein sequence ID" value="MED6151454.1"/>
    <property type="molecule type" value="Genomic_DNA"/>
</dbReference>
<evidence type="ECO:0000313" key="4">
    <source>
        <dbReference type="Proteomes" id="UP001341840"/>
    </source>
</evidence>
<organism evidence="3 4">
    <name type="scientific">Stylosanthes scabra</name>
    <dbReference type="NCBI Taxonomy" id="79078"/>
    <lineage>
        <taxon>Eukaryota</taxon>
        <taxon>Viridiplantae</taxon>
        <taxon>Streptophyta</taxon>
        <taxon>Embryophyta</taxon>
        <taxon>Tracheophyta</taxon>
        <taxon>Spermatophyta</taxon>
        <taxon>Magnoliopsida</taxon>
        <taxon>eudicotyledons</taxon>
        <taxon>Gunneridae</taxon>
        <taxon>Pentapetalae</taxon>
        <taxon>rosids</taxon>
        <taxon>fabids</taxon>
        <taxon>Fabales</taxon>
        <taxon>Fabaceae</taxon>
        <taxon>Papilionoideae</taxon>
        <taxon>50 kb inversion clade</taxon>
        <taxon>dalbergioids sensu lato</taxon>
        <taxon>Dalbergieae</taxon>
        <taxon>Pterocarpus clade</taxon>
        <taxon>Stylosanthes</taxon>
    </lineage>
</organism>
<dbReference type="Pfam" id="PF20167">
    <property type="entry name" value="Transposase_32"/>
    <property type="match status" value="1"/>
</dbReference>
<accession>A0ABU6TSE2</accession>
<dbReference type="Proteomes" id="UP001341840">
    <property type="component" value="Unassembled WGS sequence"/>
</dbReference>
<sequence length="368" mass="42034">MASLSNPSRRRRGKAPAEFDGADFDAFRFKSPYHEQFYQNHMALKGIISDTRFYLDDDDEYPMIQQQIELRGWKRLCKPRQNIGHSLVREFYTNARVQPGEITNIPCQTYVRGVLLNFSKDAIRRVLKIRSRIDDDMTFQRRITPENQDLDSVIRDLCNPNARWACGAGGVPQHLKRRDLVPLARGWHEFIIHAILPTTNKFEVTLKRAILIHAIMKGQEVKAEKLIEEHISEIVTSLHLDKPPLAFPNIIARLCEAANVPTEPDIPIPIARPITIVVMNNIRVWMGSAAEEKAKRKSQERKLTNTFHMMLGIRKAGGPDSYQGTPSTTSGSSDDDDFLRDESMQWEYGDIDIWKVMASDESSKGSCT</sequence>
<evidence type="ECO:0000256" key="1">
    <source>
        <dbReference type="SAM" id="MobiDB-lite"/>
    </source>
</evidence>
<feature type="region of interest" description="Disordered" evidence="1">
    <location>
        <begin position="316"/>
        <end position="339"/>
    </location>
</feature>